<dbReference type="Proteomes" id="UP001153331">
    <property type="component" value="Unassembled WGS sequence"/>
</dbReference>
<sequence length="978" mass="108047">MVNAIIIGAGPSGIAMAHKLKQTLGFSDFTVYEKLDGAGGTWRTNIYPGCGCDIPTHLYSFSFNLNPYWSKELCDRQEILDYMEATVDKFSIRPHIVFNTSCEGGRWIESEKVWEVNFLDERTKQRYTRRATIFISAIGSIAEPRKPNFPGIEEFEGAVFHTARWNKNYDYRGKRMALIGNGCSAAQVVPSVVPEVAYLKQFARSAQWYHERPNRRYHRYSIFSSSDALVTTYGSSEKSKVLRAATEKSAKDYIYSMAPKKYHDFIVPEFPLGCKRRIFDPGYLEALHADNMTLVPEGISKIDAKGITSVSGVREEFDVIVLATGFEVANFLGPLKVVGKNKIDLHEQWDSGAGAQAYMGVYVHNFPNFALMFGPNTFPAHNSVIFASEVQVDYIAKTLVVPLLTGRAATIEAKQEAEDQFVEGIDEELSGTVFSSGCSNWYINNKGRNTASWPGFASTFWRRTLFPKWNDFVFQGGKSTWVFASAYSMWTATTSRREDLQATFWRGQYSSQHSISVYNPANGELVSDKIPVAGEADVDEAVKIADKAFALDSPWRTMTNAERQKLLLKFADILEANQERLGKLTRMTLGSPFHPFGQSEIQTAIGCFRYYAGWIDKFSGQTYPADDGFYKIVRNEPLGVVAGIIPWNGPLASVGLKAAPALATGNVFILKPSEKTPLMAAELGKLIMEAGFPPGVFQVLTGDGSTGALLASHQKIAKVSFTGSIQTGKAIQVMAAKSNLKRVTLELGGKSPAMIFDDANLENAVNWTVNALITNSGQICFAATRLYVQAGIYDRFLEAYIETLKAKRDKIGDPEKEGVEIGPVVDKAQFDRIMGIISNAKENKDGTLLHGGRTMRDQGFYIEPAVFTDTTGDASIYKDEIFGPVVVINKFNNEDEIIARANDSRYGLMAGVFTQDIQRALKLSSAVDSGVVGINCISTISNNCPFGGTKESGLGRENGEHALRAYTEPKTVLINLNY</sequence>
<comment type="caution">
    <text evidence="1">The sequence shown here is derived from an EMBL/GenBank/DDBJ whole genome shotgun (WGS) entry which is preliminary data.</text>
</comment>
<evidence type="ECO:0000313" key="1">
    <source>
        <dbReference type="EMBL" id="KAJ8116188.1"/>
    </source>
</evidence>
<evidence type="ECO:0000313" key="2">
    <source>
        <dbReference type="Proteomes" id="UP001153331"/>
    </source>
</evidence>
<dbReference type="EMBL" id="JAPHNI010000105">
    <property type="protein sequence ID" value="KAJ8116188.1"/>
    <property type="molecule type" value="Genomic_DNA"/>
</dbReference>
<proteinExistence type="predicted"/>
<accession>A0ACC2IM37</accession>
<gene>
    <name evidence="1" type="ORF">OPT61_g2343</name>
</gene>
<name>A0ACC2IM37_9PLEO</name>
<reference evidence="1" key="1">
    <citation type="submission" date="2022-11" db="EMBL/GenBank/DDBJ databases">
        <title>Genome Sequence of Boeremia exigua.</title>
        <authorList>
            <person name="Buettner E."/>
        </authorList>
    </citation>
    <scope>NUCLEOTIDE SEQUENCE</scope>
    <source>
        <strain evidence="1">CU02</strain>
    </source>
</reference>
<organism evidence="1 2">
    <name type="scientific">Boeremia exigua</name>
    <dbReference type="NCBI Taxonomy" id="749465"/>
    <lineage>
        <taxon>Eukaryota</taxon>
        <taxon>Fungi</taxon>
        <taxon>Dikarya</taxon>
        <taxon>Ascomycota</taxon>
        <taxon>Pezizomycotina</taxon>
        <taxon>Dothideomycetes</taxon>
        <taxon>Pleosporomycetidae</taxon>
        <taxon>Pleosporales</taxon>
        <taxon>Pleosporineae</taxon>
        <taxon>Didymellaceae</taxon>
        <taxon>Boeremia</taxon>
    </lineage>
</organism>
<keyword evidence="2" id="KW-1185">Reference proteome</keyword>
<protein>
    <submittedName>
        <fullName evidence="1">Uncharacterized protein</fullName>
    </submittedName>
</protein>